<keyword evidence="4 8" id="KW-0456">Lyase</keyword>
<dbReference type="Proteomes" id="UP000500961">
    <property type="component" value="Chromosome"/>
</dbReference>
<evidence type="ECO:0000313" key="8">
    <source>
        <dbReference type="EMBL" id="QKG81142.1"/>
    </source>
</evidence>
<sequence>MELSFEDKFNIEVDELEVEKAINRFKDIAQSRKSDIEVLKKCFSMIDLTTLNATDGYERGKLFAEKVSQFPDQFPGMPNVAAICVYPSLVSAVKENLSAPNVSIASVAAGFPASQTFLEIKLSECEMALEHGANELDVVISVGSFLEGDYYTVFSELQQIKEVAGDAKVKVILETGALTSLDEIKLASFLAMEAGADFIKTSTGKLEPAATPEAVYVMCTAIKEYYDKTGKKVGMKPAGGVSNSYDAALFYTIAEQVLGQEWLYPGLFRFGTSRLADVLLSDIIGKEVKYFSTSSTAKY</sequence>
<evidence type="ECO:0000256" key="2">
    <source>
        <dbReference type="ARBA" id="ARBA00009473"/>
    </source>
</evidence>
<gene>
    <name evidence="8" type="primary">deoC</name>
    <name evidence="8" type="ORF">FHG85_12985</name>
</gene>
<dbReference type="PANTHER" id="PTHR10889:SF3">
    <property type="entry name" value="DEOXYRIBOSE-PHOSPHATE ALDOLASE"/>
    <property type="match status" value="1"/>
</dbReference>
<keyword evidence="5" id="KW-0704">Schiff base</keyword>
<keyword evidence="9" id="KW-1185">Reference proteome</keyword>
<dbReference type="GO" id="GO:0009264">
    <property type="term" value="P:deoxyribonucleotide catabolic process"/>
    <property type="evidence" value="ECO:0007669"/>
    <property type="project" value="UniProtKB-UniRule"/>
</dbReference>
<evidence type="ECO:0000256" key="7">
    <source>
        <dbReference type="NCBIfam" id="TIGR00126"/>
    </source>
</evidence>
<dbReference type="InterPro" id="IPR013785">
    <property type="entry name" value="Aldolase_TIM"/>
</dbReference>
<dbReference type="Gene3D" id="3.20.20.70">
    <property type="entry name" value="Aldolase class I"/>
    <property type="match status" value="1"/>
</dbReference>
<proteinExistence type="inferred from homology"/>
<evidence type="ECO:0000256" key="5">
    <source>
        <dbReference type="ARBA" id="ARBA00023270"/>
    </source>
</evidence>
<dbReference type="Pfam" id="PF01791">
    <property type="entry name" value="DeoC"/>
    <property type="match status" value="1"/>
</dbReference>
<dbReference type="PANTHER" id="PTHR10889">
    <property type="entry name" value="DEOXYRIBOSE-PHOSPHATE ALDOLASE"/>
    <property type="match status" value="1"/>
</dbReference>
<dbReference type="GO" id="GO:0005737">
    <property type="term" value="C:cytoplasm"/>
    <property type="evidence" value="ECO:0007669"/>
    <property type="project" value="InterPro"/>
</dbReference>
<name>A0A7D4CB30_9BACT</name>
<dbReference type="NCBIfam" id="TIGR00126">
    <property type="entry name" value="deoC"/>
    <property type="match status" value="1"/>
</dbReference>
<dbReference type="CDD" id="cd00959">
    <property type="entry name" value="DeoC"/>
    <property type="match status" value="1"/>
</dbReference>
<dbReference type="InterPro" id="IPR002915">
    <property type="entry name" value="DeoC/FbaB/LacD_aldolase"/>
</dbReference>
<comment type="catalytic activity">
    <reaction evidence="6">
        <text>2-deoxy-D-ribose 5-phosphate = D-glyceraldehyde 3-phosphate + acetaldehyde</text>
        <dbReference type="Rhea" id="RHEA:12821"/>
        <dbReference type="ChEBI" id="CHEBI:15343"/>
        <dbReference type="ChEBI" id="CHEBI:59776"/>
        <dbReference type="ChEBI" id="CHEBI:62877"/>
        <dbReference type="EC" id="4.1.2.4"/>
    </reaction>
</comment>
<dbReference type="SUPFAM" id="SSF51569">
    <property type="entry name" value="Aldolase"/>
    <property type="match status" value="1"/>
</dbReference>
<dbReference type="InterPro" id="IPR011343">
    <property type="entry name" value="DeoC"/>
</dbReference>
<evidence type="ECO:0000256" key="1">
    <source>
        <dbReference type="ARBA" id="ARBA00004816"/>
    </source>
</evidence>
<dbReference type="AlphaFoldDB" id="A0A7D4CB30"/>
<organism evidence="8 9">
    <name type="scientific">Tenuifilum thalassicum</name>
    <dbReference type="NCBI Taxonomy" id="2590900"/>
    <lineage>
        <taxon>Bacteria</taxon>
        <taxon>Pseudomonadati</taxon>
        <taxon>Bacteroidota</taxon>
        <taxon>Bacteroidia</taxon>
        <taxon>Bacteroidales</taxon>
        <taxon>Tenuifilaceae</taxon>
        <taxon>Tenuifilum</taxon>
    </lineage>
</organism>
<comment type="pathway">
    <text evidence="1">Carbohydrate degradation; 2-deoxy-D-ribose 1-phosphate degradation; D-glyceraldehyde 3-phosphate and acetaldehyde from 2-deoxy-alpha-D-ribose 1-phosphate: step 2/2.</text>
</comment>
<reference evidence="8 9" key="1">
    <citation type="submission" date="2019-07" db="EMBL/GenBank/DDBJ databases">
        <title>Thalassofilum flectens gen. nov., sp. nov., a novel moderate thermophilic anaerobe from a shallow sea hot spring in Kunashir Island (Russia), representing a new family in the order Bacteroidales, and proposal of Thalassofilacea fam. nov.</title>
        <authorList>
            <person name="Kochetkova T.V."/>
            <person name="Podosokorskaya O.A."/>
            <person name="Novikov A."/>
            <person name="Elcheninov A.G."/>
            <person name="Toshchakov S.V."/>
            <person name="Kublanov I.V."/>
        </authorList>
    </citation>
    <scope>NUCLEOTIDE SEQUENCE [LARGE SCALE GENOMIC DNA]</scope>
    <source>
        <strain evidence="8 9">38-H</strain>
    </source>
</reference>
<evidence type="ECO:0000256" key="6">
    <source>
        <dbReference type="ARBA" id="ARBA00048791"/>
    </source>
</evidence>
<dbReference type="GO" id="GO:0016052">
    <property type="term" value="P:carbohydrate catabolic process"/>
    <property type="evidence" value="ECO:0007669"/>
    <property type="project" value="TreeGrafter"/>
</dbReference>
<dbReference type="KEGG" id="ttz:FHG85_12985"/>
<comment type="similarity">
    <text evidence="2">Belongs to the DeoC/FbaB aldolase family. DeoC type 2 subfamily.</text>
</comment>
<dbReference type="GO" id="GO:0004139">
    <property type="term" value="F:deoxyribose-phosphate aldolase activity"/>
    <property type="evidence" value="ECO:0007669"/>
    <property type="project" value="UniProtKB-UniRule"/>
</dbReference>
<dbReference type="EMBL" id="CP041345">
    <property type="protein sequence ID" value="QKG81142.1"/>
    <property type="molecule type" value="Genomic_DNA"/>
</dbReference>
<accession>A0A7D4CB30</accession>
<protein>
    <recommendedName>
        <fullName evidence="3 7">Deoxyribose-phosphate aldolase</fullName>
        <ecNumber evidence="3 7">4.1.2.4</ecNumber>
    </recommendedName>
</protein>
<dbReference type="EC" id="4.1.2.4" evidence="3 7"/>
<dbReference type="RefSeq" id="WP_173076610.1">
    <property type="nucleotide sequence ID" value="NZ_CP041345.1"/>
</dbReference>
<dbReference type="SMART" id="SM01133">
    <property type="entry name" value="DeoC"/>
    <property type="match status" value="1"/>
</dbReference>
<dbReference type="PIRSF" id="PIRSF001357">
    <property type="entry name" value="DeoC"/>
    <property type="match status" value="1"/>
</dbReference>
<evidence type="ECO:0000313" key="9">
    <source>
        <dbReference type="Proteomes" id="UP000500961"/>
    </source>
</evidence>
<evidence type="ECO:0000256" key="3">
    <source>
        <dbReference type="ARBA" id="ARBA00012515"/>
    </source>
</evidence>
<evidence type="ECO:0000256" key="4">
    <source>
        <dbReference type="ARBA" id="ARBA00023239"/>
    </source>
</evidence>